<evidence type="ECO:0000256" key="6">
    <source>
        <dbReference type="ARBA" id="ARBA00022806"/>
    </source>
</evidence>
<keyword evidence="6 11" id="KW-0347">Helicase</keyword>
<feature type="binding site" evidence="11">
    <location>
        <position position="538"/>
    </location>
    <ligand>
        <name>Zn(2+)</name>
        <dbReference type="ChEBI" id="CHEBI:29105"/>
        <label>2</label>
    </ligand>
</feature>
<comment type="catalytic activity">
    <reaction evidence="11">
        <text>Couples ATP hydrolysis with the unwinding of duplex DNA by translocating in the 3'-5' direction.</text>
        <dbReference type="EC" id="5.6.2.4"/>
    </reaction>
</comment>
<dbReference type="Pfam" id="PF00271">
    <property type="entry name" value="Helicase_C"/>
    <property type="match status" value="1"/>
</dbReference>
<dbReference type="PANTHER" id="PTHR30580">
    <property type="entry name" value="PRIMOSOMAL PROTEIN N"/>
    <property type="match status" value="1"/>
</dbReference>
<keyword evidence="1 11" id="KW-0639">Primosome</keyword>
<keyword evidence="10 11" id="KW-0413">Isomerase</keyword>
<evidence type="ECO:0000256" key="3">
    <source>
        <dbReference type="ARBA" id="ARBA00022723"/>
    </source>
</evidence>
<organism evidence="15 16">
    <name type="scientific">Fundicoccus culcitae</name>
    <dbReference type="NCBI Taxonomy" id="2969821"/>
    <lineage>
        <taxon>Bacteria</taxon>
        <taxon>Bacillati</taxon>
        <taxon>Bacillota</taxon>
        <taxon>Bacilli</taxon>
        <taxon>Lactobacillales</taxon>
        <taxon>Aerococcaceae</taxon>
        <taxon>Fundicoccus</taxon>
    </lineage>
</organism>
<dbReference type="SMART" id="SM00487">
    <property type="entry name" value="DEXDc"/>
    <property type="match status" value="1"/>
</dbReference>
<dbReference type="EMBL" id="CP102453">
    <property type="protein sequence ID" value="UUX34079.1"/>
    <property type="molecule type" value="Genomic_DNA"/>
</dbReference>
<dbReference type="EC" id="5.6.2.4" evidence="11"/>
<evidence type="ECO:0000256" key="2">
    <source>
        <dbReference type="ARBA" id="ARBA00022705"/>
    </source>
</evidence>
<feature type="domain" description="Helicase ATP-binding" evidence="13">
    <location>
        <begin position="283"/>
        <end position="449"/>
    </location>
</feature>
<evidence type="ECO:0000313" key="15">
    <source>
        <dbReference type="EMBL" id="UUX34079.1"/>
    </source>
</evidence>
<dbReference type="GO" id="GO:0016787">
    <property type="term" value="F:hydrolase activity"/>
    <property type="evidence" value="ECO:0007669"/>
    <property type="project" value="UniProtKB-KW"/>
</dbReference>
<comment type="subunit">
    <text evidence="11">Component of the replication restart primosome.</text>
</comment>
<dbReference type="Gene3D" id="3.40.1440.60">
    <property type="entry name" value="PriA, 3(prime) DNA-binding domain"/>
    <property type="match status" value="1"/>
</dbReference>
<dbReference type="Pfam" id="PF18074">
    <property type="entry name" value="PriA_C"/>
    <property type="match status" value="1"/>
</dbReference>
<evidence type="ECO:0000256" key="11">
    <source>
        <dbReference type="HAMAP-Rule" id="MF_00983"/>
    </source>
</evidence>
<dbReference type="SUPFAM" id="SSF52540">
    <property type="entry name" value="P-loop containing nucleoside triphosphate hydrolases"/>
    <property type="match status" value="2"/>
</dbReference>
<keyword evidence="8 11" id="KW-0067">ATP-binding</keyword>
<reference evidence="15 16" key="1">
    <citation type="submission" date="2022-08" db="EMBL/GenBank/DDBJ databases">
        <title>Aerococcaceae sp. nov isolated from spoiled eye mask.</title>
        <authorList>
            <person name="Zhou G."/>
            <person name="Xie X.-B."/>
            <person name="Shi Q.-S."/>
            <person name="Wang Y.-S."/>
            <person name="Wen X."/>
            <person name="Peng H."/>
            <person name="Yang X.-J."/>
            <person name="Tao H.-B."/>
            <person name="Huang X.-M."/>
        </authorList>
    </citation>
    <scope>NUCLEOTIDE SEQUENCE [LARGE SCALE GENOMIC DNA]</scope>
    <source>
        <strain evidence="16">DM20194951</strain>
    </source>
</reference>
<feature type="binding site" evidence="11">
    <location>
        <position position="511"/>
    </location>
    <ligand>
        <name>Zn(2+)</name>
        <dbReference type="ChEBI" id="CHEBI:29105"/>
        <label>1</label>
    </ligand>
</feature>
<evidence type="ECO:0000256" key="7">
    <source>
        <dbReference type="ARBA" id="ARBA00022833"/>
    </source>
</evidence>
<dbReference type="PANTHER" id="PTHR30580:SF0">
    <property type="entry name" value="PRIMOSOMAL PROTEIN N"/>
    <property type="match status" value="1"/>
</dbReference>
<evidence type="ECO:0000259" key="13">
    <source>
        <dbReference type="PROSITE" id="PS51192"/>
    </source>
</evidence>
<feature type="domain" description="Helicase C-terminal" evidence="14">
    <location>
        <begin position="546"/>
        <end position="715"/>
    </location>
</feature>
<evidence type="ECO:0000259" key="14">
    <source>
        <dbReference type="PROSITE" id="PS51194"/>
    </source>
</evidence>
<protein>
    <recommendedName>
        <fullName evidence="11">Replication restart protein PriA</fullName>
    </recommendedName>
    <alternativeName>
        <fullName evidence="11">ATP-dependent DNA helicase PriA</fullName>
        <ecNumber evidence="11">5.6.2.4</ecNumber>
    </alternativeName>
    <alternativeName>
        <fullName evidence="11">DNA 3'-5' helicase PriA</fullName>
    </alternativeName>
</protein>
<dbReference type="PROSITE" id="PS51194">
    <property type="entry name" value="HELICASE_CTER"/>
    <property type="match status" value="1"/>
</dbReference>
<dbReference type="InterPro" id="IPR041236">
    <property type="entry name" value="PriA_C"/>
</dbReference>
<dbReference type="CDD" id="cd17929">
    <property type="entry name" value="DEXHc_priA"/>
    <property type="match status" value="1"/>
</dbReference>
<dbReference type="Pfam" id="PF18319">
    <property type="entry name" value="Zn_ribbon_PriA"/>
    <property type="match status" value="1"/>
</dbReference>
<dbReference type="InterPro" id="IPR027417">
    <property type="entry name" value="P-loop_NTPase"/>
</dbReference>
<evidence type="ECO:0000256" key="12">
    <source>
        <dbReference type="SAM" id="Coils"/>
    </source>
</evidence>
<keyword evidence="12" id="KW-0175">Coiled coil</keyword>
<dbReference type="InterPro" id="IPR001650">
    <property type="entry name" value="Helicase_C-like"/>
</dbReference>
<evidence type="ECO:0000256" key="8">
    <source>
        <dbReference type="ARBA" id="ARBA00022840"/>
    </source>
</evidence>
<dbReference type="Proteomes" id="UP001315967">
    <property type="component" value="Chromosome"/>
</dbReference>
<feature type="binding site" evidence="11">
    <location>
        <position position="551"/>
    </location>
    <ligand>
        <name>Zn(2+)</name>
        <dbReference type="ChEBI" id="CHEBI:29105"/>
        <label>1</label>
    </ligand>
</feature>
<dbReference type="HAMAP" id="MF_00983">
    <property type="entry name" value="PriA"/>
    <property type="match status" value="1"/>
</dbReference>
<feature type="binding site" evidence="11">
    <location>
        <position position="523"/>
    </location>
    <ligand>
        <name>Zn(2+)</name>
        <dbReference type="ChEBI" id="CHEBI:29105"/>
        <label>2</label>
    </ligand>
</feature>
<keyword evidence="3 11" id="KW-0479">Metal-binding</keyword>
<evidence type="ECO:0000256" key="4">
    <source>
        <dbReference type="ARBA" id="ARBA00022741"/>
    </source>
</evidence>
<sequence>MIVKVIVDIPTQQVDRPFDYLVPSELEAMIEIGIRVQVPFGVRQVMAIVVEIVEESDYEGKLKPISKVLDYMSFLNEELVALSATIASEIFTFRINILQAMLPSMLRVKYENYFHIEKPTAFLDLTADYLDADGTEVYASESLVEVLPAKLLKKLLNDDIIKVEYRVKDQVTTKTITYIDVNQTADDYMNELERLNKNSKKQALLLQDLIENRDQYIMMKQNDFLNHPDYNRRLLNIAIENQWLKKVVKEVYRDPLANQHFEPSYEQTLTNDQMQAFTTIEAARQAKKATTFLLEGVTGSGKTEVYLQLMQRARQDGQSAIFLVPEIALTPQMVERVKSRFQTGIAVLHSALSVSERYDEWRRIIKGEATIVVGARSSIFAPLKNIGLIVIDEEHESTYKQADNPRYHARDVAIWRSEYHHCPVILGSATPSLETRSRAEVGRYQLLRLPKRINERALPQVDLVDMSKIVGRFNNDIFSPSLIDKIQHRLDAKEQIILLLNKRGYASYMLCRDCGHVLQCPRCDISLTYHKSQEQMKCHYCDYHSPVPHHCPNCHSHNIRTYGIGTQKVAETIEELFPQAKTIRMDIDTTRGKGQHEKLLTAFSHGQADILLGTQMIAKGLDFEKVTLVGVINADTALHLPDFRASERTFQLMTQVAGRAGRGRYQGEVIVQTYNPDHYVMQLVKQQDYERYFYTEMQRRHMANYPPYFYITSLTVSSKFQNQAHKKIYELKSQIFEAVNTQQVIILGPSNGPAIKKNNYYYYQIILKYKNKDFIQQELKTILSQTQADIRQGIFVSIDHEPQFFI</sequence>
<gene>
    <name evidence="11 15" type="primary">priA</name>
    <name evidence="15" type="ORF">NRE15_14545</name>
</gene>
<evidence type="ECO:0000256" key="5">
    <source>
        <dbReference type="ARBA" id="ARBA00022801"/>
    </source>
</evidence>
<dbReference type="InterPro" id="IPR014001">
    <property type="entry name" value="Helicase_ATP-bd"/>
</dbReference>
<proteinExistence type="inferred from homology"/>
<dbReference type="NCBIfam" id="NF004066">
    <property type="entry name" value="PRK05580.1-3"/>
    <property type="match status" value="1"/>
</dbReference>
<keyword evidence="7 11" id="KW-0862">Zinc</keyword>
<evidence type="ECO:0000256" key="10">
    <source>
        <dbReference type="ARBA" id="ARBA00023235"/>
    </source>
</evidence>
<dbReference type="Pfam" id="PF17764">
    <property type="entry name" value="PriA_3primeBD"/>
    <property type="match status" value="1"/>
</dbReference>
<comment type="catalytic activity">
    <reaction evidence="11">
        <text>ATP + H2O = ADP + phosphate + H(+)</text>
        <dbReference type="Rhea" id="RHEA:13065"/>
        <dbReference type="ChEBI" id="CHEBI:15377"/>
        <dbReference type="ChEBI" id="CHEBI:15378"/>
        <dbReference type="ChEBI" id="CHEBI:30616"/>
        <dbReference type="ChEBI" id="CHEBI:43474"/>
        <dbReference type="ChEBI" id="CHEBI:456216"/>
        <dbReference type="EC" id="5.6.2.4"/>
    </reaction>
</comment>
<dbReference type="InterPro" id="IPR040498">
    <property type="entry name" value="PriA_CRR"/>
</dbReference>
<keyword evidence="5 11" id="KW-0378">Hydrolase</keyword>
<evidence type="ECO:0000256" key="1">
    <source>
        <dbReference type="ARBA" id="ARBA00022515"/>
    </source>
</evidence>
<evidence type="ECO:0000256" key="9">
    <source>
        <dbReference type="ARBA" id="ARBA00023125"/>
    </source>
</evidence>
<dbReference type="InterPro" id="IPR042115">
    <property type="entry name" value="PriA_3primeBD_sf"/>
</dbReference>
<dbReference type="NCBIfam" id="TIGR00595">
    <property type="entry name" value="priA"/>
    <property type="match status" value="1"/>
</dbReference>
<keyword evidence="2 11" id="KW-0235">DNA replication</keyword>
<dbReference type="Gene3D" id="3.40.50.300">
    <property type="entry name" value="P-loop containing nucleotide triphosphate hydrolases"/>
    <property type="match status" value="2"/>
</dbReference>
<feature type="binding site" evidence="11">
    <location>
        <position position="554"/>
    </location>
    <ligand>
        <name>Zn(2+)</name>
        <dbReference type="ChEBI" id="CHEBI:29105"/>
        <label>1</label>
    </ligand>
</feature>
<feature type="binding site" evidence="11">
    <location>
        <position position="541"/>
    </location>
    <ligand>
        <name>Zn(2+)</name>
        <dbReference type="ChEBI" id="CHEBI:29105"/>
        <label>2</label>
    </ligand>
</feature>
<feature type="binding site" evidence="11">
    <location>
        <position position="514"/>
    </location>
    <ligand>
        <name>Zn(2+)</name>
        <dbReference type="ChEBI" id="CHEBI:29105"/>
        <label>1</label>
    </ligand>
</feature>
<dbReference type="Pfam" id="PF00270">
    <property type="entry name" value="DEAD"/>
    <property type="match status" value="1"/>
</dbReference>
<evidence type="ECO:0000313" key="16">
    <source>
        <dbReference type="Proteomes" id="UP001315967"/>
    </source>
</evidence>
<name>A0ABY5P698_9LACT</name>
<dbReference type="RefSeq" id="WP_313793581.1">
    <property type="nucleotide sequence ID" value="NZ_CP102453.1"/>
</dbReference>
<dbReference type="InterPro" id="IPR005259">
    <property type="entry name" value="PriA"/>
</dbReference>
<keyword evidence="9 11" id="KW-0238">DNA-binding</keyword>
<dbReference type="PROSITE" id="PS51192">
    <property type="entry name" value="HELICASE_ATP_BIND_1"/>
    <property type="match status" value="1"/>
</dbReference>
<comment type="cofactor">
    <cofactor evidence="11">
        <name>Zn(2+)</name>
        <dbReference type="ChEBI" id="CHEBI:29105"/>
    </cofactor>
    <text evidence="11">Binds 2 zinc ions per subunit.</text>
</comment>
<accession>A0ABY5P698</accession>
<feature type="coiled-coil region" evidence="12">
    <location>
        <begin position="178"/>
        <end position="212"/>
    </location>
</feature>
<dbReference type="InterPro" id="IPR041222">
    <property type="entry name" value="PriA_3primeBD"/>
</dbReference>
<comment type="function">
    <text evidence="11">Initiates the restart of stalled replication forks, which reloads the replicative helicase on sites other than the origin of replication. Recognizes and binds to abandoned replication forks and remodels them to uncover a helicase loading site. Promotes assembly of the primosome at these replication forks.</text>
</comment>
<comment type="similarity">
    <text evidence="11">Belongs to the helicase family. PriA subfamily.</text>
</comment>
<dbReference type="CDD" id="cd18804">
    <property type="entry name" value="SF2_C_priA"/>
    <property type="match status" value="1"/>
</dbReference>
<dbReference type="SMART" id="SM00490">
    <property type="entry name" value="HELICc"/>
    <property type="match status" value="1"/>
</dbReference>
<keyword evidence="4 11" id="KW-0547">Nucleotide-binding</keyword>
<feature type="binding site" evidence="11">
    <location>
        <position position="520"/>
    </location>
    <ligand>
        <name>Zn(2+)</name>
        <dbReference type="ChEBI" id="CHEBI:29105"/>
        <label>2</label>
    </ligand>
</feature>
<keyword evidence="16" id="KW-1185">Reference proteome</keyword>
<dbReference type="InterPro" id="IPR011545">
    <property type="entry name" value="DEAD/DEAH_box_helicase_dom"/>
</dbReference>